<dbReference type="PROSITE" id="PS50068">
    <property type="entry name" value="LDLRA_2"/>
    <property type="match status" value="1"/>
</dbReference>
<keyword evidence="4" id="KW-0812">Transmembrane</keyword>
<accession>A0AAD9JNB8</accession>
<gene>
    <name evidence="6" type="ORF">LSH36_235g00048</name>
</gene>
<evidence type="ECO:0000256" key="4">
    <source>
        <dbReference type="SAM" id="Phobius"/>
    </source>
</evidence>
<dbReference type="Gene3D" id="4.10.400.10">
    <property type="entry name" value="Low-density Lipoprotein Receptor"/>
    <property type="match status" value="1"/>
</dbReference>
<dbReference type="AlphaFoldDB" id="A0AAD9JNB8"/>
<feature type="region of interest" description="Disordered" evidence="3">
    <location>
        <begin position="484"/>
        <end position="537"/>
    </location>
</feature>
<evidence type="ECO:0000256" key="1">
    <source>
        <dbReference type="ARBA" id="ARBA00023157"/>
    </source>
</evidence>
<proteinExistence type="predicted"/>
<keyword evidence="4" id="KW-1133">Transmembrane helix</keyword>
<dbReference type="Proteomes" id="UP001208570">
    <property type="component" value="Unassembled WGS sequence"/>
</dbReference>
<sequence length="537" mass="58900">MLLVYDKHLAFCDWVFCVIFQLLSCIDGQSIRYNFTNCSSAVKQALGASVTSQHGLFYTESNLHCVAMFRMVNPEMRFLIKLDKLDLPPAIGNKCMDNVTLWQTPSERLDVNATVLIGPLCNSLSSISNSTTIYAHPGHHIMIIWKTGSNISGTYQGFHIVLTTTTSVPEGCSSNHYLQCSLGTDCIPTSLFCDGVDNCGDKSDEMNCTSIRYPDPGDVPSSFSVNSTTHKVMTRTTTKSYLSSSTDTLGEEVFQEVDMVSIIVVGVLFVVILMICIILACRSKSADLDHVNEESNHLRLDVSTSPEYLGSDGVPSTPPPTYSMIERQTSYVSQISMSSSQVSVPPDYDEALELDSHGNPLPRRNSSLSSGRLSSTRSVPHPAVRSASGYTRGRSRASRYTRSHSDNDSSRARYMSQTSTISEVVPIDENETGDTDDIFGHTTPEMADTTLADPHITSTPHALESSYDIEMQREDSLAPLFRLNNTHETSDPSGNDSTEMAPAESAVKPDDGDTDVGRDDDDDDHSDHGYHNLGQIY</sequence>
<feature type="compositionally biased region" description="Basic and acidic residues" evidence="3">
    <location>
        <begin position="507"/>
        <end position="517"/>
    </location>
</feature>
<dbReference type="InterPro" id="IPR002172">
    <property type="entry name" value="LDrepeatLR_classA_rpt"/>
</dbReference>
<evidence type="ECO:0000256" key="3">
    <source>
        <dbReference type="SAM" id="MobiDB-lite"/>
    </source>
</evidence>
<evidence type="ECO:0000313" key="7">
    <source>
        <dbReference type="Proteomes" id="UP001208570"/>
    </source>
</evidence>
<feature type="disulfide bond" evidence="2">
    <location>
        <begin position="193"/>
        <end position="208"/>
    </location>
</feature>
<feature type="compositionally biased region" description="Basic residues" evidence="3">
    <location>
        <begin position="393"/>
        <end position="402"/>
    </location>
</feature>
<evidence type="ECO:0008006" key="8">
    <source>
        <dbReference type="Google" id="ProtNLM"/>
    </source>
</evidence>
<dbReference type="PANTHER" id="PTHR24652">
    <property type="entry name" value="LOW-DENSITY LIPOPROTEIN RECEPTOR CLASS A DOMAIN-CONTAINING PROTEIN 2"/>
    <property type="match status" value="1"/>
</dbReference>
<dbReference type="EMBL" id="JAODUP010000235">
    <property type="protein sequence ID" value="KAK2155623.1"/>
    <property type="molecule type" value="Genomic_DNA"/>
</dbReference>
<feature type="compositionally biased region" description="Polar residues" evidence="3">
    <location>
        <begin position="484"/>
        <end position="498"/>
    </location>
</feature>
<dbReference type="SUPFAM" id="SSF57424">
    <property type="entry name" value="LDL receptor-like module"/>
    <property type="match status" value="1"/>
</dbReference>
<dbReference type="SMART" id="SM00192">
    <property type="entry name" value="LDLa"/>
    <property type="match status" value="1"/>
</dbReference>
<dbReference type="Pfam" id="PF00057">
    <property type="entry name" value="Ldl_recept_a"/>
    <property type="match status" value="1"/>
</dbReference>
<reference evidence="6" key="1">
    <citation type="journal article" date="2023" name="Mol. Biol. Evol.">
        <title>Third-Generation Sequencing Reveals the Adaptive Role of the Epigenome in Three Deep-Sea Polychaetes.</title>
        <authorList>
            <person name="Perez M."/>
            <person name="Aroh O."/>
            <person name="Sun Y."/>
            <person name="Lan Y."/>
            <person name="Juniper S.K."/>
            <person name="Young C.R."/>
            <person name="Angers B."/>
            <person name="Qian P.Y."/>
        </authorList>
    </citation>
    <scope>NUCLEOTIDE SEQUENCE</scope>
    <source>
        <strain evidence="6">P08H-3</strain>
    </source>
</reference>
<evidence type="ECO:0000256" key="5">
    <source>
        <dbReference type="SAM" id="SignalP"/>
    </source>
</evidence>
<comment type="caution">
    <text evidence="2">Lacks conserved residue(s) required for the propagation of feature annotation.</text>
</comment>
<dbReference type="InterPro" id="IPR036055">
    <property type="entry name" value="LDL_receptor-like_sf"/>
</dbReference>
<protein>
    <recommendedName>
        <fullName evidence="8">CUB domain-containing protein</fullName>
    </recommendedName>
</protein>
<dbReference type="InterPro" id="IPR023415">
    <property type="entry name" value="LDLR_class-A_CS"/>
</dbReference>
<keyword evidence="4" id="KW-0472">Membrane</keyword>
<keyword evidence="5" id="KW-0732">Signal</keyword>
<organism evidence="6 7">
    <name type="scientific">Paralvinella palmiformis</name>
    <dbReference type="NCBI Taxonomy" id="53620"/>
    <lineage>
        <taxon>Eukaryota</taxon>
        <taxon>Metazoa</taxon>
        <taxon>Spiralia</taxon>
        <taxon>Lophotrochozoa</taxon>
        <taxon>Annelida</taxon>
        <taxon>Polychaeta</taxon>
        <taxon>Sedentaria</taxon>
        <taxon>Canalipalpata</taxon>
        <taxon>Terebellida</taxon>
        <taxon>Terebelliformia</taxon>
        <taxon>Alvinellidae</taxon>
        <taxon>Paralvinella</taxon>
    </lineage>
</organism>
<feature type="region of interest" description="Disordered" evidence="3">
    <location>
        <begin position="302"/>
        <end position="323"/>
    </location>
</feature>
<keyword evidence="7" id="KW-1185">Reference proteome</keyword>
<feature type="region of interest" description="Disordered" evidence="3">
    <location>
        <begin position="336"/>
        <end position="418"/>
    </location>
</feature>
<dbReference type="CDD" id="cd00112">
    <property type="entry name" value="LDLa"/>
    <property type="match status" value="1"/>
</dbReference>
<evidence type="ECO:0000256" key="2">
    <source>
        <dbReference type="PROSITE-ProRule" id="PRU00124"/>
    </source>
</evidence>
<keyword evidence="1 2" id="KW-1015">Disulfide bond</keyword>
<dbReference type="InterPro" id="IPR042333">
    <property type="entry name" value="LRAD2/Mig-13-like"/>
</dbReference>
<feature type="transmembrane region" description="Helical" evidence="4">
    <location>
        <begin position="259"/>
        <end position="281"/>
    </location>
</feature>
<name>A0AAD9JNB8_9ANNE</name>
<feature type="chain" id="PRO_5042272807" description="CUB domain-containing protein" evidence="5">
    <location>
        <begin position="29"/>
        <end position="537"/>
    </location>
</feature>
<feature type="signal peptide" evidence="5">
    <location>
        <begin position="1"/>
        <end position="28"/>
    </location>
</feature>
<comment type="caution">
    <text evidence="6">The sequence shown here is derived from an EMBL/GenBank/DDBJ whole genome shotgun (WGS) entry which is preliminary data.</text>
</comment>
<evidence type="ECO:0000313" key="6">
    <source>
        <dbReference type="EMBL" id="KAK2155623.1"/>
    </source>
</evidence>
<dbReference type="PANTHER" id="PTHR24652:SF69">
    <property type="entry name" value="CUB DOMAIN-CONTAINING PROTEIN"/>
    <property type="match status" value="1"/>
</dbReference>
<feature type="compositionally biased region" description="Low complexity" evidence="3">
    <location>
        <begin position="361"/>
        <end position="378"/>
    </location>
</feature>
<dbReference type="PROSITE" id="PS01209">
    <property type="entry name" value="LDLRA_1"/>
    <property type="match status" value="1"/>
</dbReference>